<dbReference type="EMBL" id="BKCJ010009060">
    <property type="protein sequence ID" value="GEU85210.1"/>
    <property type="molecule type" value="Genomic_DNA"/>
</dbReference>
<dbReference type="SUPFAM" id="SSF81383">
    <property type="entry name" value="F-box domain"/>
    <property type="match status" value="1"/>
</dbReference>
<dbReference type="Pfam" id="PF12937">
    <property type="entry name" value="F-box-like"/>
    <property type="match status" value="1"/>
</dbReference>
<accession>A0A6L2NGR9</accession>
<organism evidence="3">
    <name type="scientific">Tanacetum cinerariifolium</name>
    <name type="common">Dalmatian daisy</name>
    <name type="synonym">Chrysanthemum cinerariifolium</name>
    <dbReference type="NCBI Taxonomy" id="118510"/>
    <lineage>
        <taxon>Eukaryota</taxon>
        <taxon>Viridiplantae</taxon>
        <taxon>Streptophyta</taxon>
        <taxon>Embryophyta</taxon>
        <taxon>Tracheophyta</taxon>
        <taxon>Spermatophyta</taxon>
        <taxon>Magnoliopsida</taxon>
        <taxon>eudicotyledons</taxon>
        <taxon>Gunneridae</taxon>
        <taxon>Pentapetalae</taxon>
        <taxon>asterids</taxon>
        <taxon>campanulids</taxon>
        <taxon>Asterales</taxon>
        <taxon>Asteraceae</taxon>
        <taxon>Asteroideae</taxon>
        <taxon>Anthemideae</taxon>
        <taxon>Anthemidinae</taxon>
        <taxon>Tanacetum</taxon>
    </lineage>
</organism>
<name>A0A6L2NGR9_TANCI</name>
<sequence length="292" mass="32893">MAIADIHQDIIQTHILTRLDGPTLAAASCTSSQLQSLCSDHKLWFNICSSYWPSTNDPLVTKIISSFASGHRSFFSDSFSCPLHRVNTTNSLTPTSQIISAVDLRYHNELVFSKVDLTDTTASDWFQSSPFRIDLLEHKEVVPSSIEFSGDDQEMQLNLQKHMTLSWILINPTQNRNGPLHDNDYVNCNIEITCGIKGVSGELYVSGVSLTVQDMDGKCLSGKDSMLILQGLTMAERQPSDGGEGLRARYDEYIERRRERKEKNERRERRLDMVCVASGVAFLMAFWSLALY</sequence>
<evidence type="ECO:0000313" key="3">
    <source>
        <dbReference type="EMBL" id="GEU85210.1"/>
    </source>
</evidence>
<dbReference type="PANTHER" id="PTHR33736">
    <property type="entry name" value="F-BOX PROTEIN-RELATED"/>
    <property type="match status" value="1"/>
</dbReference>
<dbReference type="AlphaFoldDB" id="A0A6L2NGR9"/>
<keyword evidence="1" id="KW-1133">Transmembrane helix</keyword>
<keyword evidence="1" id="KW-0472">Membrane</keyword>
<reference evidence="3" key="1">
    <citation type="journal article" date="2019" name="Sci. Rep.">
        <title>Draft genome of Tanacetum cinerariifolium, the natural source of mosquito coil.</title>
        <authorList>
            <person name="Yamashiro T."/>
            <person name="Shiraishi A."/>
            <person name="Satake H."/>
            <person name="Nakayama K."/>
        </authorList>
    </citation>
    <scope>NUCLEOTIDE SEQUENCE</scope>
</reference>
<dbReference type="InterPro" id="IPR036047">
    <property type="entry name" value="F-box-like_dom_sf"/>
</dbReference>
<keyword evidence="1" id="KW-0812">Transmembrane</keyword>
<dbReference type="PANTHER" id="PTHR33736:SF18">
    <property type="entry name" value="F-BOX DOMAIN-CONTAINING PROTEIN"/>
    <property type="match status" value="1"/>
</dbReference>
<protein>
    <submittedName>
        <fullName evidence="3">F-box protein At2g27310-like</fullName>
    </submittedName>
</protein>
<dbReference type="InterPro" id="IPR045283">
    <property type="entry name" value="AT3G44326-like"/>
</dbReference>
<dbReference type="Gene3D" id="1.20.1280.50">
    <property type="match status" value="1"/>
</dbReference>
<evidence type="ECO:0000256" key="1">
    <source>
        <dbReference type="SAM" id="Phobius"/>
    </source>
</evidence>
<comment type="caution">
    <text evidence="3">The sequence shown here is derived from an EMBL/GenBank/DDBJ whole genome shotgun (WGS) entry which is preliminary data.</text>
</comment>
<gene>
    <name evidence="3" type="ORF">Tci_057188</name>
</gene>
<evidence type="ECO:0000259" key="2">
    <source>
        <dbReference type="Pfam" id="PF12937"/>
    </source>
</evidence>
<proteinExistence type="predicted"/>
<feature type="transmembrane region" description="Helical" evidence="1">
    <location>
        <begin position="271"/>
        <end position="290"/>
    </location>
</feature>
<feature type="domain" description="F-box" evidence="2">
    <location>
        <begin position="13"/>
        <end position="48"/>
    </location>
</feature>
<dbReference type="InterPro" id="IPR001810">
    <property type="entry name" value="F-box_dom"/>
</dbReference>